<reference evidence="1" key="1">
    <citation type="submission" date="2022-03" db="EMBL/GenBank/DDBJ databases">
        <authorList>
            <person name="Sayadi A."/>
        </authorList>
    </citation>
    <scope>NUCLEOTIDE SEQUENCE</scope>
</reference>
<sequence length="155" mass="17544">MSFRRFLTQSELEAAVEEAGQELYNYRKGALDAVYIPPDVDNVTDEEDVEDELLPEIDVPGPSDIAGTFEPHAFMNEDDAAEIPNKEEAIFFDDDGFDTSDDEFLASKKYCDWYLPPCQSHPQLLLCRPSSQSGKRVHWSTLNHPSATKTLIWSI</sequence>
<protein>
    <submittedName>
        <fullName evidence="1">Uncharacterized protein</fullName>
    </submittedName>
</protein>
<proteinExistence type="predicted"/>
<dbReference type="OrthoDB" id="6781202at2759"/>
<evidence type="ECO:0000313" key="1">
    <source>
        <dbReference type="EMBL" id="CAH1986365.1"/>
    </source>
</evidence>
<organism evidence="1 2">
    <name type="scientific">Acanthoscelides obtectus</name>
    <name type="common">Bean weevil</name>
    <name type="synonym">Bruchus obtectus</name>
    <dbReference type="NCBI Taxonomy" id="200917"/>
    <lineage>
        <taxon>Eukaryota</taxon>
        <taxon>Metazoa</taxon>
        <taxon>Ecdysozoa</taxon>
        <taxon>Arthropoda</taxon>
        <taxon>Hexapoda</taxon>
        <taxon>Insecta</taxon>
        <taxon>Pterygota</taxon>
        <taxon>Neoptera</taxon>
        <taxon>Endopterygota</taxon>
        <taxon>Coleoptera</taxon>
        <taxon>Polyphaga</taxon>
        <taxon>Cucujiformia</taxon>
        <taxon>Chrysomeloidea</taxon>
        <taxon>Chrysomelidae</taxon>
        <taxon>Bruchinae</taxon>
        <taxon>Bruchini</taxon>
        <taxon>Acanthoscelides</taxon>
    </lineage>
</organism>
<dbReference type="EMBL" id="CAKOFQ010006998">
    <property type="protein sequence ID" value="CAH1986365.1"/>
    <property type="molecule type" value="Genomic_DNA"/>
</dbReference>
<keyword evidence="2" id="KW-1185">Reference proteome</keyword>
<evidence type="ECO:0000313" key="2">
    <source>
        <dbReference type="Proteomes" id="UP001152888"/>
    </source>
</evidence>
<gene>
    <name evidence="1" type="ORF">ACAOBT_LOCUS17203</name>
</gene>
<accession>A0A9P0L2H2</accession>
<dbReference type="AlphaFoldDB" id="A0A9P0L2H2"/>
<name>A0A9P0L2H2_ACAOB</name>
<dbReference type="Proteomes" id="UP001152888">
    <property type="component" value="Unassembled WGS sequence"/>
</dbReference>
<comment type="caution">
    <text evidence="1">The sequence shown here is derived from an EMBL/GenBank/DDBJ whole genome shotgun (WGS) entry which is preliminary data.</text>
</comment>